<feature type="compositionally biased region" description="Basic and acidic residues" evidence="10">
    <location>
        <begin position="268"/>
        <end position="285"/>
    </location>
</feature>
<sequence length="517" mass="55870">MRFFWAVCCLFVLVYLDCDFPLNGLGCFMPHSRLNSFVRLLRLLSISCRNLNRHQHFGNSSSVILHFGMGDAESLQPSTKRAAVKELSRDNPGLDDDNESSEQENGTFKRASDEVMANRRIVKVRKAASTTTTPSSNPFAAIQLVPPANTSTTPAVTTTEAGNGTTSSKKPEDSNDQSEEIKMEETDVSKEGDHEKESDENSKLPESKFESTADANVDKEKVDEPDEPNKPESTEKKAVGSEKIKDDTKTVTVVEKSADGIEVGGNKTENEMEKHVGNGKNDKDAETASFSSFQQLSSSQNAFTGLAGTGFSNTTFSFGARSKEGSPLGFGSESGAGSGSLFGAKSDQSILGVSLPTNGNASLFGYSGSYSVKKREGTGFPSMPEVPVVTGEEHEKAIFTADSVLFEYLNGGWKERGKGELKLNISSGTGKARLVMRTRGNYRLILNANLYPEMKLASMDKKGVTFACMNSADDGKDGLSTIALKFKDASIVEEFRVAVTEHKDKIEVSLKTPPNSP</sequence>
<keyword evidence="9" id="KW-0539">Nucleus</keyword>
<dbReference type="PROSITE" id="PS50196">
    <property type="entry name" value="RANBD1"/>
    <property type="match status" value="1"/>
</dbReference>
<comment type="subcellular location">
    <subcellularLocation>
        <location evidence="1">Nucleus</location>
        <location evidence="1">Nuclear pore complex</location>
    </subcellularLocation>
</comment>
<evidence type="ECO:0000256" key="5">
    <source>
        <dbReference type="ARBA" id="ARBA00022927"/>
    </source>
</evidence>
<feature type="region of interest" description="Disordered" evidence="10">
    <location>
        <begin position="78"/>
        <end position="113"/>
    </location>
</feature>
<keyword evidence="8" id="KW-0906">Nuclear pore complex</keyword>
<feature type="compositionally biased region" description="Basic and acidic residues" evidence="10">
    <location>
        <begin position="169"/>
        <end position="249"/>
    </location>
</feature>
<protein>
    <recommendedName>
        <fullName evidence="12">RanBD1 domain-containing protein</fullName>
    </recommendedName>
</protein>
<dbReference type="PANTHER" id="PTHR23138:SF140">
    <property type="entry name" value="NUCLEAR PORE COMPLEX PROTEIN NUP50B-LIKE ISOFORM X1"/>
    <property type="match status" value="1"/>
</dbReference>
<evidence type="ECO:0000256" key="3">
    <source>
        <dbReference type="ARBA" id="ARBA00022737"/>
    </source>
</evidence>
<organism evidence="13 14">
    <name type="scientific">Solanum bulbocastanum</name>
    <name type="common">Wild potato</name>
    <dbReference type="NCBI Taxonomy" id="147425"/>
    <lineage>
        <taxon>Eukaryota</taxon>
        <taxon>Viridiplantae</taxon>
        <taxon>Streptophyta</taxon>
        <taxon>Embryophyta</taxon>
        <taxon>Tracheophyta</taxon>
        <taxon>Spermatophyta</taxon>
        <taxon>Magnoliopsida</taxon>
        <taxon>eudicotyledons</taxon>
        <taxon>Gunneridae</taxon>
        <taxon>Pentapetalae</taxon>
        <taxon>asterids</taxon>
        <taxon>lamiids</taxon>
        <taxon>Solanales</taxon>
        <taxon>Solanaceae</taxon>
        <taxon>Solanoideae</taxon>
        <taxon>Solaneae</taxon>
        <taxon>Solanum</taxon>
    </lineage>
</organism>
<evidence type="ECO:0000256" key="11">
    <source>
        <dbReference type="SAM" id="SignalP"/>
    </source>
</evidence>
<keyword evidence="2" id="KW-0813">Transport</keyword>
<dbReference type="GO" id="GO:0005643">
    <property type="term" value="C:nuclear pore"/>
    <property type="evidence" value="ECO:0007669"/>
    <property type="project" value="UniProtKB-SubCell"/>
</dbReference>
<keyword evidence="11" id="KW-0732">Signal</keyword>
<evidence type="ECO:0000256" key="6">
    <source>
        <dbReference type="ARBA" id="ARBA00022990"/>
    </source>
</evidence>
<dbReference type="GO" id="GO:0051028">
    <property type="term" value="P:mRNA transport"/>
    <property type="evidence" value="ECO:0007669"/>
    <property type="project" value="UniProtKB-KW"/>
</dbReference>
<proteinExistence type="predicted"/>
<evidence type="ECO:0000256" key="10">
    <source>
        <dbReference type="SAM" id="MobiDB-lite"/>
    </source>
</evidence>
<evidence type="ECO:0000259" key="12">
    <source>
        <dbReference type="PROSITE" id="PS50196"/>
    </source>
</evidence>
<evidence type="ECO:0000256" key="7">
    <source>
        <dbReference type="ARBA" id="ARBA00023010"/>
    </source>
</evidence>
<comment type="caution">
    <text evidence="13">The sequence shown here is derived from an EMBL/GenBank/DDBJ whole genome shotgun (WGS) entry which is preliminary data.</text>
</comment>
<dbReference type="Pfam" id="PF08911">
    <property type="entry name" value="NUP50"/>
    <property type="match status" value="1"/>
</dbReference>
<feature type="compositionally biased region" description="Low complexity" evidence="10">
    <location>
        <begin position="127"/>
        <end position="161"/>
    </location>
</feature>
<name>A0AAN8TMJ8_SOLBU</name>
<evidence type="ECO:0000256" key="1">
    <source>
        <dbReference type="ARBA" id="ARBA00004567"/>
    </source>
</evidence>
<feature type="region of interest" description="Disordered" evidence="10">
    <location>
        <begin position="126"/>
        <end position="285"/>
    </location>
</feature>
<dbReference type="SMART" id="SM00160">
    <property type="entry name" value="RanBD"/>
    <property type="match status" value="1"/>
</dbReference>
<keyword evidence="7" id="KW-0811">Translocation</keyword>
<feature type="chain" id="PRO_5042900259" description="RanBD1 domain-containing protein" evidence="11">
    <location>
        <begin position="19"/>
        <end position="517"/>
    </location>
</feature>
<dbReference type="CDD" id="cd13169">
    <property type="entry name" value="RanBD_NUP50_plant"/>
    <property type="match status" value="1"/>
</dbReference>
<keyword evidence="4" id="KW-0509">mRNA transport</keyword>
<dbReference type="InterPro" id="IPR000156">
    <property type="entry name" value="Ran_bind_dom"/>
</dbReference>
<evidence type="ECO:0000313" key="13">
    <source>
        <dbReference type="EMBL" id="KAK6787463.1"/>
    </source>
</evidence>
<dbReference type="EMBL" id="JBANQN010000006">
    <property type="protein sequence ID" value="KAK6787463.1"/>
    <property type="molecule type" value="Genomic_DNA"/>
</dbReference>
<dbReference type="InterPro" id="IPR045255">
    <property type="entry name" value="RanBP1-like"/>
</dbReference>
<gene>
    <name evidence="13" type="ORF">RDI58_015988</name>
</gene>
<evidence type="ECO:0000256" key="2">
    <source>
        <dbReference type="ARBA" id="ARBA00022448"/>
    </source>
</evidence>
<dbReference type="SUPFAM" id="SSF50729">
    <property type="entry name" value="PH domain-like"/>
    <property type="match status" value="1"/>
</dbReference>
<evidence type="ECO:0000256" key="4">
    <source>
        <dbReference type="ARBA" id="ARBA00022816"/>
    </source>
</evidence>
<dbReference type="AlphaFoldDB" id="A0AAN8TMJ8"/>
<keyword evidence="5" id="KW-0653">Protein transport</keyword>
<reference evidence="13 14" key="1">
    <citation type="submission" date="2024-02" db="EMBL/GenBank/DDBJ databases">
        <title>de novo genome assembly of Solanum bulbocastanum strain 11H21.</title>
        <authorList>
            <person name="Hosaka A.J."/>
        </authorList>
    </citation>
    <scope>NUCLEOTIDE SEQUENCE [LARGE SCALE GENOMIC DNA]</scope>
    <source>
        <tissue evidence="13">Young leaves</tissue>
    </source>
</reference>
<keyword evidence="14" id="KW-1185">Reference proteome</keyword>
<dbReference type="PANTHER" id="PTHR23138">
    <property type="entry name" value="RAN BINDING PROTEIN"/>
    <property type="match status" value="1"/>
</dbReference>
<keyword evidence="6" id="KW-0007">Acetylation</keyword>
<feature type="signal peptide" evidence="11">
    <location>
        <begin position="1"/>
        <end position="18"/>
    </location>
</feature>
<dbReference type="Proteomes" id="UP001371456">
    <property type="component" value="Unassembled WGS sequence"/>
</dbReference>
<dbReference type="GO" id="GO:0015031">
    <property type="term" value="P:protein transport"/>
    <property type="evidence" value="ECO:0007669"/>
    <property type="project" value="UniProtKB-KW"/>
</dbReference>
<dbReference type="InterPro" id="IPR011993">
    <property type="entry name" value="PH-like_dom_sf"/>
</dbReference>
<accession>A0AAN8TMJ8</accession>
<keyword evidence="3" id="KW-0677">Repeat</keyword>
<dbReference type="InterPro" id="IPR045207">
    <property type="entry name" value="RanBD_NUP50_plant"/>
</dbReference>
<feature type="domain" description="RanBD1" evidence="12">
    <location>
        <begin position="382"/>
        <end position="508"/>
    </location>
</feature>
<evidence type="ECO:0000256" key="8">
    <source>
        <dbReference type="ARBA" id="ARBA00023132"/>
    </source>
</evidence>
<dbReference type="Gene3D" id="2.30.29.30">
    <property type="entry name" value="Pleckstrin-homology domain (PH domain)/Phosphotyrosine-binding domain (PTB)"/>
    <property type="match status" value="1"/>
</dbReference>
<evidence type="ECO:0000313" key="14">
    <source>
        <dbReference type="Proteomes" id="UP001371456"/>
    </source>
</evidence>
<feature type="compositionally biased region" description="Acidic residues" evidence="10">
    <location>
        <begin position="93"/>
        <end position="102"/>
    </location>
</feature>
<dbReference type="InterPro" id="IPR015007">
    <property type="entry name" value="NUP2/50/61"/>
</dbReference>
<dbReference type="Pfam" id="PF00638">
    <property type="entry name" value="Ran_BP1"/>
    <property type="match status" value="1"/>
</dbReference>
<evidence type="ECO:0000256" key="9">
    <source>
        <dbReference type="ARBA" id="ARBA00023242"/>
    </source>
</evidence>